<organism evidence="2 3">
    <name type="scientific">Tamilnaduibacter salinus</name>
    <dbReference type="NCBI Taxonomy" id="1484056"/>
    <lineage>
        <taxon>Bacteria</taxon>
        <taxon>Pseudomonadati</taxon>
        <taxon>Pseudomonadota</taxon>
        <taxon>Gammaproteobacteria</taxon>
        <taxon>Pseudomonadales</taxon>
        <taxon>Marinobacteraceae</taxon>
        <taxon>Tamilnaduibacter</taxon>
    </lineage>
</organism>
<dbReference type="Gene3D" id="3.90.1520.10">
    <property type="entry name" value="H-NOX domain"/>
    <property type="match status" value="1"/>
</dbReference>
<dbReference type="SUPFAM" id="SSF111126">
    <property type="entry name" value="Ligand-binding domain in the NO signalling and Golgi transport"/>
    <property type="match status" value="1"/>
</dbReference>
<comment type="caution">
    <text evidence="2">The sequence shown here is derived from an EMBL/GenBank/DDBJ whole genome shotgun (WGS) entry which is preliminary data.</text>
</comment>
<sequence length="184" mass="21412">MIGLIQRVLVQVIEDQGGEAALDAICEQAGLRERPDFRIDQDYDDNECLALIQATADHFQLSEDDLFRLYADYFIRISRQQFPMFYEMSGSAREFLERQPRIHSTLAASLRDESSRARVRDKFDAWHDGDFIHVLYRSPNRLCGLYEALFYRLLDEFGERGHLSVKACQKRGDEACEFCLDLES</sequence>
<evidence type="ECO:0000313" key="2">
    <source>
        <dbReference type="EMBL" id="PVY77005.1"/>
    </source>
</evidence>
<dbReference type="RefSeq" id="WP_116919009.1">
    <property type="nucleotide sequence ID" value="NZ_QEKQ01000004.1"/>
</dbReference>
<dbReference type="Proteomes" id="UP000245887">
    <property type="component" value="Unassembled WGS sequence"/>
</dbReference>
<dbReference type="EMBL" id="QEKQ01000004">
    <property type="protein sequence ID" value="PVY77005.1"/>
    <property type="molecule type" value="Genomic_DNA"/>
</dbReference>
<dbReference type="OrthoDB" id="7266652at2"/>
<dbReference type="InterPro" id="IPR011644">
    <property type="entry name" value="Heme_NO-bd"/>
</dbReference>
<dbReference type="Pfam" id="PF07700">
    <property type="entry name" value="HNOB"/>
    <property type="match status" value="1"/>
</dbReference>
<gene>
    <name evidence="2" type="ORF">C8D92_104238</name>
</gene>
<accession>A0A2U1CXR4</accession>
<feature type="domain" description="Heme NO-binding" evidence="1">
    <location>
        <begin position="3"/>
        <end position="158"/>
    </location>
</feature>
<protein>
    <submittedName>
        <fullName evidence="2">Heme-NO-binding protein</fullName>
    </submittedName>
</protein>
<evidence type="ECO:0000313" key="3">
    <source>
        <dbReference type="Proteomes" id="UP000245887"/>
    </source>
</evidence>
<dbReference type="InterPro" id="IPR024096">
    <property type="entry name" value="NO_sig/Golgi_transp_ligand-bd"/>
</dbReference>
<reference evidence="2 3" key="1">
    <citation type="submission" date="2018-04" db="EMBL/GenBank/DDBJ databases">
        <title>Genomic Encyclopedia of Type Strains, Phase IV (KMG-IV): sequencing the most valuable type-strain genomes for metagenomic binning, comparative biology and taxonomic classification.</title>
        <authorList>
            <person name="Goeker M."/>
        </authorList>
    </citation>
    <scope>NUCLEOTIDE SEQUENCE [LARGE SCALE GENOMIC DNA]</scope>
    <source>
        <strain evidence="2 3">DSM 28688</strain>
    </source>
</reference>
<proteinExistence type="predicted"/>
<dbReference type="AlphaFoldDB" id="A0A2U1CXR4"/>
<name>A0A2U1CXR4_9GAMM</name>
<dbReference type="InterPro" id="IPR038158">
    <property type="entry name" value="H-NOX_domain_sf"/>
</dbReference>
<evidence type="ECO:0000259" key="1">
    <source>
        <dbReference type="Pfam" id="PF07700"/>
    </source>
</evidence>
<dbReference type="GO" id="GO:0020037">
    <property type="term" value="F:heme binding"/>
    <property type="evidence" value="ECO:0007669"/>
    <property type="project" value="InterPro"/>
</dbReference>